<dbReference type="HOGENOM" id="CLU_026673_3_3_11"/>
<protein>
    <submittedName>
        <fullName evidence="2">Putative alcohol dehydrogenase</fullName>
    </submittedName>
</protein>
<dbReference type="CDD" id="cd08267">
    <property type="entry name" value="MDR1"/>
    <property type="match status" value="1"/>
</dbReference>
<dbReference type="InterPro" id="IPR011032">
    <property type="entry name" value="GroES-like_sf"/>
</dbReference>
<dbReference type="InterPro" id="IPR020843">
    <property type="entry name" value="ER"/>
</dbReference>
<dbReference type="GO" id="GO:0016491">
    <property type="term" value="F:oxidoreductase activity"/>
    <property type="evidence" value="ECO:0007669"/>
    <property type="project" value="InterPro"/>
</dbReference>
<organism evidence="2 3">
    <name type="scientific">Actinoplanes missouriensis (strain ATCC 14538 / DSM 43046 / CBS 188.64 / JCM 3121 / NBRC 102363 / NCIMB 12654 / NRRL B-3342 / UNCC 431)</name>
    <dbReference type="NCBI Taxonomy" id="512565"/>
    <lineage>
        <taxon>Bacteria</taxon>
        <taxon>Bacillati</taxon>
        <taxon>Actinomycetota</taxon>
        <taxon>Actinomycetes</taxon>
        <taxon>Micromonosporales</taxon>
        <taxon>Micromonosporaceae</taxon>
        <taxon>Actinoplanes</taxon>
    </lineage>
</organism>
<dbReference type="PANTHER" id="PTHR11695">
    <property type="entry name" value="ALCOHOL DEHYDROGENASE RELATED"/>
    <property type="match status" value="1"/>
</dbReference>
<dbReference type="Gene3D" id="3.90.180.10">
    <property type="entry name" value="Medium-chain alcohol dehydrogenases, catalytic domain"/>
    <property type="match status" value="1"/>
</dbReference>
<dbReference type="SUPFAM" id="SSF51735">
    <property type="entry name" value="NAD(P)-binding Rossmann-fold domains"/>
    <property type="match status" value="1"/>
</dbReference>
<dbReference type="Proteomes" id="UP000007882">
    <property type="component" value="Chromosome"/>
</dbReference>
<evidence type="ECO:0000313" key="2">
    <source>
        <dbReference type="EMBL" id="BAL89594.1"/>
    </source>
</evidence>
<dbReference type="Gene3D" id="3.40.50.720">
    <property type="entry name" value="NAD(P)-binding Rossmann-like Domain"/>
    <property type="match status" value="1"/>
</dbReference>
<evidence type="ECO:0000259" key="1">
    <source>
        <dbReference type="SMART" id="SM00829"/>
    </source>
</evidence>
<dbReference type="PANTHER" id="PTHR11695:SF294">
    <property type="entry name" value="RETICULON-4-INTERACTING PROTEIN 1, MITOCHONDRIAL"/>
    <property type="match status" value="1"/>
</dbReference>
<dbReference type="InterPro" id="IPR050700">
    <property type="entry name" value="YIM1/Zinc_Alcohol_DH_Fams"/>
</dbReference>
<dbReference type="SMART" id="SM00829">
    <property type="entry name" value="PKS_ER"/>
    <property type="match status" value="1"/>
</dbReference>
<dbReference type="InterPro" id="IPR013154">
    <property type="entry name" value="ADH-like_N"/>
</dbReference>
<dbReference type="AlphaFoldDB" id="I0H9A7"/>
<dbReference type="eggNOG" id="COG0604">
    <property type="taxonomic scope" value="Bacteria"/>
</dbReference>
<keyword evidence="3" id="KW-1185">Reference proteome</keyword>
<evidence type="ECO:0000313" key="3">
    <source>
        <dbReference type="Proteomes" id="UP000007882"/>
    </source>
</evidence>
<sequence>MKAIVSDRYGSAEVLALREVGTPSIGDDEVLVEVHAAAADPGVWIMMTGRPYAARLAGGLRRPRVPVIGRSHAGVVAAVGAKVTRLRPGDAVYGTAESGSFAEFTRARERRLARMPGNLTFEQAAAVPISAVTALQAVRDARIRAGRRVLVIGAGGGVGTFAVQLIKQRGAIPVGVCGPSKVSLVRSLGAADVIDYTRQEIDASGVSYDAIIDTAGNRPLSLLRRAVTADATIALVGGGHARWPVMGGFGRQLAAPLISPFGRARLVGVTAREHHDDLDELTPLLESGAVVPVVGRTYALADAPDAIRHLEEGHATGKLVITVR</sequence>
<name>I0H9A7_ACTM4</name>
<dbReference type="EMBL" id="AP012319">
    <property type="protein sequence ID" value="BAL89594.1"/>
    <property type="molecule type" value="Genomic_DNA"/>
</dbReference>
<reference evidence="2 3" key="1">
    <citation type="submission" date="2012-02" db="EMBL/GenBank/DDBJ databases">
        <title>Complete genome sequence of Actinoplanes missouriensis 431 (= NBRC 102363).</title>
        <authorList>
            <person name="Ohnishi Y."/>
            <person name="Ishikawa J."/>
            <person name="Sekine M."/>
            <person name="Hosoyama A."/>
            <person name="Harada T."/>
            <person name="Narita H."/>
            <person name="Hata T."/>
            <person name="Konno Y."/>
            <person name="Tutikane K."/>
            <person name="Fujita N."/>
            <person name="Horinouchi S."/>
            <person name="Hayakawa M."/>
        </authorList>
    </citation>
    <scope>NUCLEOTIDE SEQUENCE [LARGE SCALE GENOMIC DNA]</scope>
    <source>
        <strain evidence="3">ATCC 14538 / DSM 43046 / CBS 188.64 / JCM 3121 / NBRC 102363 / NCIMB 12654 / NRRL B-3342 / UNCC 431</strain>
    </source>
</reference>
<dbReference type="Pfam" id="PF08240">
    <property type="entry name" value="ADH_N"/>
    <property type="match status" value="1"/>
</dbReference>
<proteinExistence type="predicted"/>
<dbReference type="InterPro" id="IPR036291">
    <property type="entry name" value="NAD(P)-bd_dom_sf"/>
</dbReference>
<dbReference type="PATRIC" id="fig|512565.3.peg.4360"/>
<dbReference type="SUPFAM" id="SSF50129">
    <property type="entry name" value="GroES-like"/>
    <property type="match status" value="1"/>
</dbReference>
<dbReference type="STRING" id="512565.AMIS_43740"/>
<dbReference type="OrthoDB" id="3727682at2"/>
<accession>I0H9A7</accession>
<dbReference type="RefSeq" id="WP_014444488.1">
    <property type="nucleotide sequence ID" value="NC_017093.1"/>
</dbReference>
<dbReference type="Pfam" id="PF13602">
    <property type="entry name" value="ADH_zinc_N_2"/>
    <property type="match status" value="1"/>
</dbReference>
<feature type="domain" description="Enoyl reductase (ER)" evidence="1">
    <location>
        <begin position="10"/>
        <end position="321"/>
    </location>
</feature>
<gene>
    <name evidence="2" type="ordered locus">AMIS_43740</name>
</gene>
<dbReference type="KEGG" id="ams:AMIS_43740"/>